<name>E4LA72_9FIRM</name>
<gene>
    <name evidence="1" type="ORF">HMPREF9220_0639</name>
</gene>
<protein>
    <submittedName>
        <fullName evidence="1">Uncharacterized protein</fullName>
    </submittedName>
</protein>
<dbReference type="RefSeq" id="WP_007555063.1">
    <property type="nucleotide sequence ID" value="NZ_AENT01000027.1"/>
</dbReference>
<organism evidence="1 2">
    <name type="scientific">Dialister micraerophilus UPII 345-E</name>
    <dbReference type="NCBI Taxonomy" id="910314"/>
    <lineage>
        <taxon>Bacteria</taxon>
        <taxon>Bacillati</taxon>
        <taxon>Bacillota</taxon>
        <taxon>Negativicutes</taxon>
        <taxon>Veillonellales</taxon>
        <taxon>Veillonellaceae</taxon>
        <taxon>Dialister</taxon>
    </lineage>
</organism>
<accession>E4LA72</accession>
<comment type="caution">
    <text evidence="1">The sequence shown here is derived from an EMBL/GenBank/DDBJ whole genome shotgun (WGS) entry which is preliminary data.</text>
</comment>
<dbReference type="EMBL" id="AENT01000027">
    <property type="protein sequence ID" value="EFR42309.1"/>
    <property type="molecule type" value="Genomic_DNA"/>
</dbReference>
<evidence type="ECO:0000313" key="1">
    <source>
        <dbReference type="EMBL" id="EFR42309.1"/>
    </source>
</evidence>
<evidence type="ECO:0000313" key="2">
    <source>
        <dbReference type="Proteomes" id="UP000004594"/>
    </source>
</evidence>
<dbReference type="AlphaFoldDB" id="E4LA72"/>
<dbReference type="Proteomes" id="UP000004594">
    <property type="component" value="Unassembled WGS sequence"/>
</dbReference>
<sequence length="67" mass="8175">MEKQKMLSEYSEVIHRVAKDVLNRMQSEIAYRAEHHENACYIEEVNAMYYLKKCTEEVFRERYNVNI</sequence>
<reference evidence="1 2" key="1">
    <citation type="submission" date="2010-11" db="EMBL/GenBank/DDBJ databases">
        <authorList>
            <person name="Durkin A.S."/>
            <person name="Madupu R."/>
            <person name="Torralba M."/>
            <person name="Gillis M."/>
            <person name="Methe B."/>
            <person name="Sutton G."/>
            <person name="Nelson K.E."/>
        </authorList>
    </citation>
    <scope>NUCLEOTIDE SEQUENCE [LARGE SCALE GENOMIC DNA]</scope>
    <source>
        <strain evidence="1 2">UPII 345-E</strain>
    </source>
</reference>
<proteinExistence type="predicted"/>